<protein>
    <recommendedName>
        <fullName evidence="3">TIGR00725 family protein</fullName>
    </recommendedName>
</protein>
<gene>
    <name evidence="1" type="ordered locus">CSE_03890</name>
</gene>
<dbReference type="PANTHER" id="PTHR43393:SF3">
    <property type="entry name" value="LYSINE DECARBOXYLASE-LIKE PROTEIN"/>
    <property type="match status" value="1"/>
</dbReference>
<keyword evidence="2" id="KW-1185">Reference proteome</keyword>
<dbReference type="SUPFAM" id="SSF102405">
    <property type="entry name" value="MCP/YpsA-like"/>
    <property type="match status" value="1"/>
</dbReference>
<dbReference type="GO" id="GO:0005829">
    <property type="term" value="C:cytosol"/>
    <property type="evidence" value="ECO:0007669"/>
    <property type="project" value="TreeGrafter"/>
</dbReference>
<dbReference type="InterPro" id="IPR052341">
    <property type="entry name" value="LOG_family_nucleotidases"/>
</dbReference>
<dbReference type="Proteomes" id="UP000004793">
    <property type="component" value="Chromosome"/>
</dbReference>
<dbReference type="InterPro" id="IPR005268">
    <property type="entry name" value="CHP00725"/>
</dbReference>
<dbReference type="KEGG" id="cex:CSE_03890"/>
<accession>A0A7U6GDT6</accession>
<dbReference type="RefSeq" id="WP_014452921.1">
    <property type="nucleotide sequence ID" value="NC_017096.1"/>
</dbReference>
<dbReference type="InterPro" id="IPR041164">
    <property type="entry name" value="LDcluster4"/>
</dbReference>
<dbReference type="NCBIfam" id="TIGR00725">
    <property type="entry name" value="TIGR00725 family protein"/>
    <property type="match status" value="1"/>
</dbReference>
<dbReference type="Gene3D" id="3.40.50.450">
    <property type="match status" value="1"/>
</dbReference>
<proteinExistence type="predicted"/>
<dbReference type="Pfam" id="PF18306">
    <property type="entry name" value="LDcluster4"/>
    <property type="match status" value="1"/>
</dbReference>
<evidence type="ECO:0000313" key="1">
    <source>
        <dbReference type="EMBL" id="BAL80515.1"/>
    </source>
</evidence>
<evidence type="ECO:0008006" key="3">
    <source>
        <dbReference type="Google" id="ProtNLM"/>
    </source>
</evidence>
<dbReference type="PANTHER" id="PTHR43393">
    <property type="entry name" value="CYTOKININ RIBOSIDE 5'-MONOPHOSPHATE PHOSPHORIBOHYDROLASE"/>
    <property type="match status" value="1"/>
</dbReference>
<dbReference type="EMBL" id="AP012051">
    <property type="protein sequence ID" value="BAL80515.1"/>
    <property type="molecule type" value="Genomic_DNA"/>
</dbReference>
<dbReference type="AlphaFoldDB" id="A0A7U6GDT6"/>
<dbReference type="OrthoDB" id="9794039at2"/>
<organism evidence="1 2">
    <name type="scientific">Caldisericum exile (strain DSM 21853 / NBRC 104410 / AZM16c01)</name>
    <dbReference type="NCBI Taxonomy" id="511051"/>
    <lineage>
        <taxon>Bacteria</taxon>
        <taxon>Pseudomonadati</taxon>
        <taxon>Caldisericota/Cryosericota group</taxon>
        <taxon>Caldisericota</taxon>
        <taxon>Caldisericia</taxon>
        <taxon>Caldisericales</taxon>
        <taxon>Caldisericaceae</taxon>
        <taxon>Caldisericum</taxon>
    </lineage>
</organism>
<evidence type="ECO:0000313" key="2">
    <source>
        <dbReference type="Proteomes" id="UP000004793"/>
    </source>
</evidence>
<sequence>MEKNKLRVGLIGTSERPNEPVSENVKKIAYRFGYLVGIEGFILFSGGRDGVMEAACKGNFDAHGINVGILPSNSVTEANPYVTIPITTGLGMDFRSILMIHTVDITVMIGGKIGTLLELVSTYQNGKPAIIIRGTGDFADSIERILIEGKYFDSRRNSEIFFVESPDEAIEKIKEIFHIK</sequence>
<reference evidence="1 2" key="1">
    <citation type="submission" date="2011-01" db="EMBL/GenBank/DDBJ databases">
        <title>Whole genome sequence of Caldisericum exile AZM16c01.</title>
        <authorList>
            <person name="Narita-Yamada S."/>
            <person name="Kawakoshi A."/>
            <person name="Nakamura S."/>
            <person name="Sasagawa M."/>
            <person name="Fukada J."/>
            <person name="Sekine M."/>
            <person name="Kato Y."/>
            <person name="Fukai R."/>
            <person name="Sasaki K."/>
            <person name="Hanamaki A."/>
            <person name="Narita H."/>
            <person name="Konno Y."/>
            <person name="Mori K."/>
            <person name="Yamazaki S."/>
            <person name="Suzuki K."/>
            <person name="Fujita N."/>
        </authorList>
    </citation>
    <scope>NUCLEOTIDE SEQUENCE [LARGE SCALE GENOMIC DNA]</scope>
    <source>
        <strain evidence="2">DSM 21853 / NBRC 104410 / AZM16c01</strain>
    </source>
</reference>
<name>A0A7U6GDT6_CALEA</name>